<dbReference type="OrthoDB" id="10255963at2759"/>
<accession>Q8SXY0</accession>
<sequence>MKQRGQRPPMASSSLATMMPPPSPAPPASPSTQSHRLGPRFASSGDSSLVLPQHQFDDYLFESCHYLETNYFAATYRTAMVESSSHEFRPSTNSSSNSFELHEMEPPSVICKAGVPPPLVSSHPGHPGHPDHPPPRYQFEYQAETRLTTSGVQTELTVESLAKTSNCSGSSSSSSATRAPPFFRCCYTPIDRWRERRQQQKSSSASSSAAQPPKNV</sequence>
<feature type="region of interest" description="Disordered" evidence="1">
    <location>
        <begin position="194"/>
        <end position="216"/>
    </location>
</feature>
<organism evidence="2">
    <name type="scientific">Drosophila melanogaster</name>
    <name type="common">Fruit fly</name>
    <dbReference type="NCBI Taxonomy" id="7227"/>
    <lineage>
        <taxon>Eukaryota</taxon>
        <taxon>Metazoa</taxon>
        <taxon>Ecdysozoa</taxon>
        <taxon>Arthropoda</taxon>
        <taxon>Hexapoda</taxon>
        <taxon>Insecta</taxon>
        <taxon>Pterygota</taxon>
        <taxon>Neoptera</taxon>
        <taxon>Endopterygota</taxon>
        <taxon>Diptera</taxon>
        <taxon>Brachycera</taxon>
        <taxon>Muscomorpha</taxon>
        <taxon>Ephydroidea</taxon>
        <taxon>Drosophilidae</taxon>
        <taxon>Drosophila</taxon>
        <taxon>Sophophora</taxon>
    </lineage>
</organism>
<name>Q8SXY0_DROME</name>
<evidence type="ECO:0000313" key="3">
    <source>
        <dbReference type="FlyBase" id="FBgn0263355"/>
    </source>
</evidence>
<gene>
    <name evidence="2" type="primary">CG11017</name>
    <name evidence="3" type="ORF">CG31688</name>
</gene>
<feature type="compositionally biased region" description="Low complexity" evidence="1">
    <location>
        <begin position="165"/>
        <end position="175"/>
    </location>
</feature>
<reference evidence="2" key="1">
    <citation type="submission" date="2002-01" db="EMBL/GenBank/DDBJ databases">
        <authorList>
            <person name="Stapleton M."/>
            <person name="Brokstein P."/>
            <person name="Hong L."/>
            <person name="Agbayani A."/>
            <person name="Carlson J."/>
            <person name="Champe M."/>
            <person name="Chavez C."/>
            <person name="Dorsett V."/>
            <person name="Dresnek D."/>
            <person name="Farfan D."/>
            <person name="Frise E."/>
            <person name="George R."/>
            <person name="Gonzalez M."/>
            <person name="Guarin H."/>
            <person name="Kronmiller B."/>
            <person name="Li P."/>
            <person name="Liao G."/>
            <person name="Miranda A."/>
            <person name="Mungall C.J."/>
            <person name="Nunoo J."/>
            <person name="Pacleb J."/>
            <person name="Paragas V."/>
            <person name="Park S."/>
            <person name="Patel S."/>
            <person name="Phouanenavong S."/>
            <person name="Wan K."/>
            <person name="Yu C."/>
            <person name="Lewis S.E."/>
            <person name="Rubin G.M."/>
            <person name="Celniker S."/>
        </authorList>
    </citation>
    <scope>NUCLEOTIDE SEQUENCE</scope>
    <source>
        <strain evidence="2">Berkeley</strain>
    </source>
</reference>
<evidence type="ECO:0000256" key="1">
    <source>
        <dbReference type="SAM" id="MobiDB-lite"/>
    </source>
</evidence>
<evidence type="ECO:0000313" key="2">
    <source>
        <dbReference type="EMBL" id="AAL68321.1"/>
    </source>
</evidence>
<dbReference type="FlyBase" id="FBgn0263355">
    <property type="gene designation" value="CG31688"/>
</dbReference>
<feature type="region of interest" description="Disordered" evidence="1">
    <location>
        <begin position="1"/>
        <end position="46"/>
    </location>
</feature>
<feature type="compositionally biased region" description="Low complexity" evidence="1">
    <location>
        <begin position="200"/>
        <end position="216"/>
    </location>
</feature>
<dbReference type="ExpressionAtlas" id="Q8SXY0">
    <property type="expression patterns" value="baseline and differential"/>
</dbReference>
<dbReference type="VEuPathDB" id="VectorBase:FBgn0263355"/>
<feature type="compositionally biased region" description="Low complexity" evidence="1">
    <location>
        <begin position="8"/>
        <end position="18"/>
    </location>
</feature>
<feature type="region of interest" description="Disordered" evidence="1">
    <location>
        <begin position="163"/>
        <end position="182"/>
    </location>
</feature>
<dbReference type="AlphaFoldDB" id="Q8SXY0"/>
<dbReference type="EMBL" id="AY075513">
    <property type="protein sequence ID" value="AAL68321.1"/>
    <property type="molecule type" value="mRNA"/>
</dbReference>
<protein>
    <submittedName>
        <fullName evidence="2">RE64176p</fullName>
    </submittedName>
</protein>
<dbReference type="UCSC" id="CG31688-RB">
    <property type="organism name" value="d. melanogaster"/>
</dbReference>
<feature type="compositionally biased region" description="Pro residues" evidence="1">
    <location>
        <begin position="19"/>
        <end position="29"/>
    </location>
</feature>
<dbReference type="AGR" id="FB:FBgn0263355"/>
<proteinExistence type="evidence at transcript level"/>